<name>A0A2P4QDU4_RHIID</name>
<reference evidence="1 2" key="1">
    <citation type="journal article" date="2013" name="Proc. Natl. Acad. Sci. U.S.A.">
        <title>Genome of an arbuscular mycorrhizal fungus provides insight into the oldest plant symbiosis.</title>
        <authorList>
            <person name="Tisserant E."/>
            <person name="Malbreil M."/>
            <person name="Kuo A."/>
            <person name="Kohler A."/>
            <person name="Symeonidi A."/>
            <person name="Balestrini R."/>
            <person name="Charron P."/>
            <person name="Duensing N."/>
            <person name="Frei Dit Frey N."/>
            <person name="Gianinazzi-Pearson V."/>
            <person name="Gilbert L.B."/>
            <person name="Handa Y."/>
            <person name="Herr J.R."/>
            <person name="Hijri M."/>
            <person name="Koul R."/>
            <person name="Kawaguchi M."/>
            <person name="Krajinski F."/>
            <person name="Lammers P.J."/>
            <person name="Masclaux F.G."/>
            <person name="Murat C."/>
            <person name="Morin E."/>
            <person name="Ndikumana S."/>
            <person name="Pagni M."/>
            <person name="Petitpierre D."/>
            <person name="Requena N."/>
            <person name="Rosikiewicz P."/>
            <person name="Riley R."/>
            <person name="Saito K."/>
            <person name="San Clemente H."/>
            <person name="Shapiro H."/>
            <person name="van Tuinen D."/>
            <person name="Becard G."/>
            <person name="Bonfante P."/>
            <person name="Paszkowski U."/>
            <person name="Shachar-Hill Y.Y."/>
            <person name="Tuskan G.A."/>
            <person name="Young P.W."/>
            <person name="Sanders I.R."/>
            <person name="Henrissat B."/>
            <person name="Rensing S.A."/>
            <person name="Grigoriev I.V."/>
            <person name="Corradi N."/>
            <person name="Roux C."/>
            <person name="Martin F."/>
        </authorList>
    </citation>
    <scope>NUCLEOTIDE SEQUENCE [LARGE SCALE GENOMIC DNA]</scope>
    <source>
        <strain evidence="1 2">DAOM 197198</strain>
    </source>
</reference>
<dbReference type="VEuPathDB" id="FungiDB:RhiirFUN_019045"/>
<protein>
    <submittedName>
        <fullName evidence="1">Uncharacterized protein</fullName>
    </submittedName>
</protein>
<proteinExistence type="predicted"/>
<reference evidence="1 2" key="2">
    <citation type="journal article" date="2018" name="New Phytol.">
        <title>High intraspecific genome diversity in the model arbuscular mycorrhizal symbiont Rhizophagus irregularis.</title>
        <authorList>
            <person name="Chen E.C.H."/>
            <person name="Morin E."/>
            <person name="Beaudet D."/>
            <person name="Noel J."/>
            <person name="Yildirir G."/>
            <person name="Ndikumana S."/>
            <person name="Charron P."/>
            <person name="St-Onge C."/>
            <person name="Giorgi J."/>
            <person name="Kruger M."/>
            <person name="Marton T."/>
            <person name="Ropars J."/>
            <person name="Grigoriev I.V."/>
            <person name="Hainaut M."/>
            <person name="Henrissat B."/>
            <person name="Roux C."/>
            <person name="Martin F."/>
            <person name="Corradi N."/>
        </authorList>
    </citation>
    <scope>NUCLEOTIDE SEQUENCE [LARGE SCALE GENOMIC DNA]</scope>
    <source>
        <strain evidence="1 2">DAOM 197198</strain>
    </source>
</reference>
<evidence type="ECO:0000313" key="2">
    <source>
        <dbReference type="Proteomes" id="UP000018888"/>
    </source>
</evidence>
<dbReference type="Proteomes" id="UP000018888">
    <property type="component" value="Unassembled WGS sequence"/>
</dbReference>
<dbReference type="EMBL" id="AUPC02000057">
    <property type="protein sequence ID" value="POG75805.1"/>
    <property type="molecule type" value="Genomic_DNA"/>
</dbReference>
<dbReference type="AlphaFoldDB" id="A0A2P4QDU4"/>
<sequence length="783" mass="90691">MVQKNHGPCSVQNCNNQVTRFRQFTSLAYEKAQKKGIYEAHTYLRIGQQLCHSHYMKSKSYSFAEQVTMLTKVLYERRGNLELNPTHFKQMIEKADPRLQGLFDKLVKALVPDNRSAYNKVEARKTIVSLCYIMAGMRNKFVNDFKLEVGLYLSASGATRAAIDTMNSIGFSACYTTVNNFKRKIANEHPLNIRKFLSEHSDHLYVYNLDDYHDIHEKRRPDTVTLSTAKHMATCICKQVSGCAPIPIIFNNVSVHNPVNIDASNICFRLIQEYHGIFDIAYTNRKKQWLTNGQLATDTFDQIELLTVHCYYDAIAERKEERSMKGVRLIGFQEKNLHSLNDYITALQMILDIDKDTGYLQNHIAPLVADWPGQLFVRKAITNLHKVDSQYSIPAGINSFIPILGPLHVSLNSREHVLIVYYTFFQKLFHFVFGKRKVLAKKPKPWRINLLLDLAYNGWCKIRDTILTKFGSTCKDIEYRMVIDLLDNIIPATLDVYSILFRSGSFNEYIETIFQIWTFALRWKRHNYNKAPLAFLSDIFYWQDTNHPFAEAVKLFLVNFNDYYVENMHSKIRSQTPVNSNVDNIIKQAYVIDERNHCELKDTFQKTKAYPYKPSLLNILAEKTSLFLLDYFQRIYKNCGKSKLCKSKKKIQCQLATLGETVDTKCLPTGYSTNMPPLPDSCDHCRKKLDDGEVLICGHGYHFECYQMMEYGCRHCEEYYKRGIYSNVNSFLDRLEKGPNVLTSDEQDKTPTEENETVEEVEANGSQEVHAELLIALIHVNTW</sequence>
<comment type="caution">
    <text evidence="1">The sequence shown here is derived from an EMBL/GenBank/DDBJ whole genome shotgun (WGS) entry which is preliminary data.</text>
</comment>
<evidence type="ECO:0000313" key="1">
    <source>
        <dbReference type="EMBL" id="POG75805.1"/>
    </source>
</evidence>
<organism evidence="1 2">
    <name type="scientific">Rhizophagus irregularis (strain DAOM 181602 / DAOM 197198 / MUCL 43194)</name>
    <name type="common">Arbuscular mycorrhizal fungus</name>
    <name type="synonym">Glomus intraradices</name>
    <dbReference type="NCBI Taxonomy" id="747089"/>
    <lineage>
        <taxon>Eukaryota</taxon>
        <taxon>Fungi</taxon>
        <taxon>Fungi incertae sedis</taxon>
        <taxon>Mucoromycota</taxon>
        <taxon>Glomeromycotina</taxon>
        <taxon>Glomeromycetes</taxon>
        <taxon>Glomerales</taxon>
        <taxon>Glomeraceae</taxon>
        <taxon>Rhizophagus</taxon>
    </lineage>
</organism>
<keyword evidence="2" id="KW-1185">Reference proteome</keyword>
<accession>A0A2P4QDU4</accession>
<gene>
    <name evidence="1" type="ORF">GLOIN_2v1872628</name>
</gene>